<feature type="region of interest" description="Disordered" evidence="1">
    <location>
        <begin position="559"/>
        <end position="582"/>
    </location>
</feature>
<feature type="compositionally biased region" description="Pro residues" evidence="1">
    <location>
        <begin position="246"/>
        <end position="255"/>
    </location>
</feature>
<protein>
    <submittedName>
        <fullName evidence="2">Uncharacterized protein</fullName>
    </submittedName>
</protein>
<dbReference type="eggNOG" id="ENOG502R8QG">
    <property type="taxonomic scope" value="Eukaryota"/>
</dbReference>
<organism evidence="2 3">
    <name type="scientific">Moniliophthora roreri</name>
    <name type="common">Frosty pod rot fungus</name>
    <name type="synonym">Monilia roreri</name>
    <dbReference type="NCBI Taxonomy" id="221103"/>
    <lineage>
        <taxon>Eukaryota</taxon>
        <taxon>Fungi</taxon>
        <taxon>Dikarya</taxon>
        <taxon>Basidiomycota</taxon>
        <taxon>Agaricomycotina</taxon>
        <taxon>Agaricomycetes</taxon>
        <taxon>Agaricomycetidae</taxon>
        <taxon>Agaricales</taxon>
        <taxon>Marasmiineae</taxon>
        <taxon>Marasmiaceae</taxon>
        <taxon>Moniliophthora</taxon>
    </lineage>
</organism>
<dbReference type="AlphaFoldDB" id="A0A0W0EWZ6"/>
<feature type="compositionally biased region" description="Low complexity" evidence="1">
    <location>
        <begin position="84"/>
        <end position="93"/>
    </location>
</feature>
<feature type="compositionally biased region" description="Polar residues" evidence="1">
    <location>
        <begin position="224"/>
        <end position="235"/>
    </location>
</feature>
<feature type="compositionally biased region" description="Low complexity" evidence="1">
    <location>
        <begin position="147"/>
        <end position="174"/>
    </location>
</feature>
<feature type="compositionally biased region" description="Polar residues" evidence="1">
    <location>
        <begin position="568"/>
        <end position="578"/>
    </location>
</feature>
<feature type="region of interest" description="Disordered" evidence="1">
    <location>
        <begin position="1"/>
        <end position="112"/>
    </location>
</feature>
<feature type="region of interest" description="Disordered" evidence="1">
    <location>
        <begin position="139"/>
        <end position="174"/>
    </location>
</feature>
<dbReference type="Proteomes" id="UP000054988">
    <property type="component" value="Unassembled WGS sequence"/>
</dbReference>
<evidence type="ECO:0000313" key="2">
    <source>
        <dbReference type="EMBL" id="KTB28582.1"/>
    </source>
</evidence>
<evidence type="ECO:0000313" key="3">
    <source>
        <dbReference type="Proteomes" id="UP000054988"/>
    </source>
</evidence>
<feature type="compositionally biased region" description="Polar residues" evidence="1">
    <location>
        <begin position="96"/>
        <end position="112"/>
    </location>
</feature>
<proteinExistence type="predicted"/>
<name>A0A0W0EWZ6_MONRR</name>
<reference evidence="2 3" key="1">
    <citation type="submission" date="2015-12" db="EMBL/GenBank/DDBJ databases">
        <title>Draft genome sequence of Moniliophthora roreri, the causal agent of frosty pod rot of cacao.</title>
        <authorList>
            <person name="Aime M.C."/>
            <person name="Diaz-Valderrama J.R."/>
            <person name="Kijpornyongpan T."/>
            <person name="Phillips-Mora W."/>
        </authorList>
    </citation>
    <scope>NUCLEOTIDE SEQUENCE [LARGE SCALE GENOMIC DNA]</scope>
    <source>
        <strain evidence="2 3">MCA 2952</strain>
    </source>
</reference>
<feature type="region of interest" description="Disordered" evidence="1">
    <location>
        <begin position="224"/>
        <end position="258"/>
    </location>
</feature>
<feature type="compositionally biased region" description="Low complexity" evidence="1">
    <location>
        <begin position="28"/>
        <end position="73"/>
    </location>
</feature>
<gene>
    <name evidence="2" type="ORF">WG66_18785</name>
</gene>
<accession>A0A0W0EWZ6</accession>
<comment type="caution">
    <text evidence="2">The sequence shown here is derived from an EMBL/GenBank/DDBJ whole genome shotgun (WGS) entry which is preliminary data.</text>
</comment>
<sequence>MDSDDKPSTSAPIRTPVPTATLASNSNSVYTSVPVATTSSSVTSATSTSAVTPTTAPTSTSTTYTPSTATSTADPVYSPSVPVSTASHTPAHAATRKTSLTPGTYSSATGSTQPLSQATIQALLSQAAAAQAATAALPNATLPKPPSASTSSSGSSYYTTSSSNATSTNSNPATGQSYFDPNSAVWKNSTWAATLAAYPYAAQQLSAQYSQQYGFPHYQSGYQNQYKAGSSTTGTPKVEQKIAPKPRTPSPPPPEPPRDWDVLLRRFLQSLGLTQALQGLELDILVLNEDWEAKHIAVALDDLVKGIQTLRDKSPEDQKDIVVPEKPLEERKLDYVHLSNGAKPSSPTAINKSISEFLARKRANNDASNRNEFLLSIAQKRAKLSEDSEMSKEPSSCARTDAKYVNRECQMKYDIAKNEDGPLRRTMRSKNKTEESDMQPPVSTSKGKAKAQNRKNSTSAVLSSNSAVEPMQIDSIPTTDRHHALDERLTNIESHFAVRYVPSPPLNLLDRLKLLEDHIIRLEKDYPPWAAIHFSQPNRVWPPPPQVTPIIVPTHLTRDLSKKPTDDQAANTEAQQLPKSFRKDSSLHRALLERLEIKNAKNALASRS</sequence>
<dbReference type="EMBL" id="LATX01002469">
    <property type="protein sequence ID" value="KTB28582.1"/>
    <property type="molecule type" value="Genomic_DNA"/>
</dbReference>
<evidence type="ECO:0000256" key="1">
    <source>
        <dbReference type="SAM" id="MobiDB-lite"/>
    </source>
</evidence>
<feature type="region of interest" description="Disordered" evidence="1">
    <location>
        <begin position="415"/>
        <end position="478"/>
    </location>
</feature>
<feature type="compositionally biased region" description="Polar residues" evidence="1">
    <location>
        <begin position="454"/>
        <end position="467"/>
    </location>
</feature>